<evidence type="ECO:0000256" key="2">
    <source>
        <dbReference type="ARBA" id="ARBA00022679"/>
    </source>
</evidence>
<dbReference type="InterPro" id="IPR004629">
    <property type="entry name" value="WecG_TagA_CpsF"/>
</dbReference>
<dbReference type="CDD" id="cd06533">
    <property type="entry name" value="Glyco_transf_WecG_TagA"/>
    <property type="match status" value="1"/>
</dbReference>
<dbReference type="EMBL" id="SJXE01000006">
    <property type="protein sequence ID" value="TCI02610.1"/>
    <property type="molecule type" value="Genomic_DNA"/>
</dbReference>
<keyword evidence="2" id="KW-0808">Transferase</keyword>
<name>A0ABY2AIQ3_9GAMM</name>
<accession>A0ABY2AIQ3</accession>
<dbReference type="PANTHER" id="PTHR34136:SF1">
    <property type="entry name" value="UDP-N-ACETYL-D-MANNOSAMINURONIC ACID TRANSFERASE"/>
    <property type="match status" value="1"/>
</dbReference>
<evidence type="ECO:0000313" key="3">
    <source>
        <dbReference type="EMBL" id="TCI02610.1"/>
    </source>
</evidence>
<dbReference type="NCBIfam" id="TIGR00696">
    <property type="entry name" value="wecG_tagA_cpsF"/>
    <property type="match status" value="1"/>
</dbReference>
<protein>
    <submittedName>
        <fullName evidence="3">Glycosyltransferase</fullName>
    </submittedName>
</protein>
<dbReference type="RefSeq" id="WP_131415981.1">
    <property type="nucleotide sequence ID" value="NZ_SJXE01000006.1"/>
</dbReference>
<dbReference type="Pfam" id="PF03808">
    <property type="entry name" value="Glyco_tran_WecG"/>
    <property type="match status" value="1"/>
</dbReference>
<dbReference type="PANTHER" id="PTHR34136">
    <property type="match status" value="1"/>
</dbReference>
<keyword evidence="1" id="KW-0328">Glycosyltransferase</keyword>
<organism evidence="3 4">
    <name type="scientific">Corallincola luteus</name>
    <dbReference type="NCBI Taxonomy" id="1775177"/>
    <lineage>
        <taxon>Bacteria</taxon>
        <taxon>Pseudomonadati</taxon>
        <taxon>Pseudomonadota</taxon>
        <taxon>Gammaproteobacteria</taxon>
        <taxon>Alteromonadales</taxon>
        <taxon>Psychromonadaceae</taxon>
        <taxon>Corallincola</taxon>
    </lineage>
</organism>
<gene>
    <name evidence="3" type="ORF">EZV61_12460</name>
</gene>
<comment type="caution">
    <text evidence="3">The sequence shown here is derived from an EMBL/GenBank/DDBJ whole genome shotgun (WGS) entry which is preliminary data.</text>
</comment>
<sequence length="238" mass="26319">MKDVFRGLVNKITVCRTDKEAIDVCIRRLETEGHLTVSFANAHAFNMSCKKPEFYGALSASSVLFRDGIGVKILFKLLKKEPGANLNGTDLIPQLLEGAFKGKRIAIFGSTDNELSTAAEQVTKLGLDVVCTCDGFRESKAYLALIDSYAPEVVLLAMGMPKQELVSQQVAASFEGIACINGGAIVDFMAGKVERAPEWIRKLSLEWLYRLCKEPKRLFKRYVVGNVTFLTRAIVARF</sequence>
<keyword evidence="4" id="KW-1185">Reference proteome</keyword>
<dbReference type="Proteomes" id="UP000292554">
    <property type="component" value="Unassembled WGS sequence"/>
</dbReference>
<proteinExistence type="predicted"/>
<evidence type="ECO:0000313" key="4">
    <source>
        <dbReference type="Proteomes" id="UP000292554"/>
    </source>
</evidence>
<reference evidence="3 4" key="1">
    <citation type="submission" date="2019-02" db="EMBL/GenBank/DDBJ databases">
        <title>Corallincola luteus sp. nov., a marine bacterium isolated from surface sediment of Bohai Sea in China.</title>
        <authorList>
            <person name="Ren Q."/>
        </authorList>
    </citation>
    <scope>NUCLEOTIDE SEQUENCE [LARGE SCALE GENOMIC DNA]</scope>
    <source>
        <strain evidence="3 4">DASS28</strain>
    </source>
</reference>
<evidence type="ECO:0000256" key="1">
    <source>
        <dbReference type="ARBA" id="ARBA00022676"/>
    </source>
</evidence>